<feature type="transmembrane region" description="Helical" evidence="1">
    <location>
        <begin position="12"/>
        <end position="34"/>
    </location>
</feature>
<dbReference type="Proteomes" id="UP000195772">
    <property type="component" value="Unassembled WGS sequence"/>
</dbReference>
<feature type="transmembrane region" description="Helical" evidence="1">
    <location>
        <begin position="394"/>
        <end position="414"/>
    </location>
</feature>
<dbReference type="Gene3D" id="3.30.70.1320">
    <property type="entry name" value="Multidrug efflux transporter AcrB pore domain like"/>
    <property type="match status" value="1"/>
</dbReference>
<feature type="transmembrane region" description="Helical" evidence="1">
    <location>
        <begin position="342"/>
        <end position="360"/>
    </location>
</feature>
<dbReference type="GO" id="GO:0042910">
    <property type="term" value="F:xenobiotic transmembrane transporter activity"/>
    <property type="evidence" value="ECO:0007669"/>
    <property type="project" value="TreeGrafter"/>
</dbReference>
<dbReference type="InterPro" id="IPR001036">
    <property type="entry name" value="Acrflvin-R"/>
</dbReference>
<dbReference type="EMBL" id="NFHB01000004">
    <property type="protein sequence ID" value="OUN03368.1"/>
    <property type="molecule type" value="Genomic_DNA"/>
</dbReference>
<dbReference type="Gene3D" id="1.20.1640.10">
    <property type="entry name" value="Multidrug efflux transporter AcrB transmembrane domain"/>
    <property type="match status" value="2"/>
</dbReference>
<dbReference type="RefSeq" id="WP_087401993.1">
    <property type="nucleotide sequence ID" value="NZ_NFHB01000004.1"/>
</dbReference>
<dbReference type="Gene3D" id="3.30.70.1430">
    <property type="entry name" value="Multidrug efflux transporter AcrB pore domain"/>
    <property type="match status" value="2"/>
</dbReference>
<proteinExistence type="predicted"/>
<accession>A0A1Y3QYM8</accession>
<dbReference type="GO" id="GO:0005886">
    <property type="term" value="C:plasma membrane"/>
    <property type="evidence" value="ECO:0007669"/>
    <property type="project" value="TreeGrafter"/>
</dbReference>
<dbReference type="AlphaFoldDB" id="A0A1Y3QYM8"/>
<keyword evidence="1" id="KW-0812">Transmembrane</keyword>
<feature type="transmembrane region" description="Helical" evidence="1">
    <location>
        <begin position="897"/>
        <end position="915"/>
    </location>
</feature>
<dbReference type="Gene3D" id="3.30.70.1440">
    <property type="entry name" value="Multidrug efflux transporter AcrB pore domain"/>
    <property type="match status" value="1"/>
</dbReference>
<dbReference type="Pfam" id="PF00873">
    <property type="entry name" value="ACR_tran"/>
    <property type="match status" value="2"/>
</dbReference>
<feature type="transmembrane region" description="Helical" evidence="1">
    <location>
        <begin position="367"/>
        <end position="388"/>
    </location>
</feature>
<evidence type="ECO:0000256" key="1">
    <source>
        <dbReference type="SAM" id="Phobius"/>
    </source>
</evidence>
<organism evidence="2 3">
    <name type="scientific">Alistipes onderdonkii</name>
    <dbReference type="NCBI Taxonomy" id="328813"/>
    <lineage>
        <taxon>Bacteria</taxon>
        <taxon>Pseudomonadati</taxon>
        <taxon>Bacteroidota</taxon>
        <taxon>Bacteroidia</taxon>
        <taxon>Bacteroidales</taxon>
        <taxon>Rikenellaceae</taxon>
        <taxon>Alistipes</taxon>
    </lineage>
</organism>
<keyword evidence="1" id="KW-0472">Membrane</keyword>
<feature type="transmembrane region" description="Helical" evidence="1">
    <location>
        <begin position="520"/>
        <end position="538"/>
    </location>
</feature>
<dbReference type="SUPFAM" id="SSF82866">
    <property type="entry name" value="Multidrug efflux transporter AcrB transmembrane domain"/>
    <property type="match status" value="2"/>
</dbReference>
<dbReference type="InterPro" id="IPR027463">
    <property type="entry name" value="AcrB_DN_DC_subdom"/>
</dbReference>
<feature type="transmembrane region" description="Helical" evidence="1">
    <location>
        <begin position="426"/>
        <end position="446"/>
    </location>
</feature>
<evidence type="ECO:0008006" key="4">
    <source>
        <dbReference type="Google" id="ProtNLM"/>
    </source>
</evidence>
<dbReference type="SUPFAM" id="SSF82693">
    <property type="entry name" value="Multidrug efflux transporter AcrB pore domain, PN1, PN2, PC1 and PC2 subdomains"/>
    <property type="match status" value="2"/>
</dbReference>
<dbReference type="OrthoDB" id="9758757at2"/>
<reference evidence="3" key="1">
    <citation type="submission" date="2017-04" db="EMBL/GenBank/DDBJ databases">
        <title>Function of individual gut microbiota members based on whole genome sequencing of pure cultures obtained from chicken caecum.</title>
        <authorList>
            <person name="Medvecky M."/>
            <person name="Cejkova D."/>
            <person name="Polansky O."/>
            <person name="Karasova D."/>
            <person name="Kubasova T."/>
            <person name="Cizek A."/>
            <person name="Rychlik I."/>
        </authorList>
    </citation>
    <scope>NUCLEOTIDE SEQUENCE [LARGE SCALE GENOMIC DNA]</scope>
    <source>
        <strain evidence="3">An90</strain>
    </source>
</reference>
<evidence type="ECO:0000313" key="2">
    <source>
        <dbReference type="EMBL" id="OUN03368.1"/>
    </source>
</evidence>
<sequence>MNVPRPIPPSRRGIPAFSVLLIMAALAVIGAAMLPMLNIQYTPSAAERRIDLYFSWPDASARLIEQSATSRIEGAMSTVAGCENVSSRSAKGYGNISVAFRKGTDMEAARFEVASAIRNLYAKLPQEISYPYISLAASGSRESETLVYTIKADLPSERIEEYVTAHVSTPLSQVEGVGRVVLSGVTPFEWVVTFDPKAMEAAGITATDLALAFRNYFRSDVVGMTTLPQADGSERSVVLKLRNRAGLDFGEIPVAHRNGRIYYLRDFATARWREALPASYFRINGLNTINLSVVGEPHTNILQVASSVKAEMQRLQASFPAELSATLTYDASQYVSGELHKIYLRTLLCVAILLLFVYLVSRDFRYLLIITVTLVVNILIAVVFYNLLRLDIHIYTLAGITVSLGIIIDTSIIMVDHYSYYRDRRVFVSILGALLTTIGALGIVWLLPEEQQANLTDFSLVIVVNLAVSLLIALLFVPSLLDKFPLRRSMTVSSVRRRRLIVRFSHGYGRFIAWGRRHRWIFIAALVWGFGIPTFLLPDKIAEGKDGKPSAWANAYNSVMGSQAVSEHRLQIDKVFGSSLHLFRTATNRYNNFRTPEQKRLYVNAGMAEGCTVQQLNEVVRHMENYISRFDQVDMFRTRITSYDNAQIEITFKPEFENGPFPAMLKQELTSAAINFGGATWYIRGIDDNSFNNNVVNNYRSNQFRLKGYNYDQLSAYADALIDTLSRNRRVSSPEIMDGNAWSLPHNEFNIRYDGERIAAAGLDVADYYGILSTMLFKERLSPVYTGEELQQVVLESGDRDRFDRWHVANAQVRLGSRQTKLSAVGSIEKQRTGVSIRRDRQSYQILVGYDFIGSYELGRRLIERTVKQFNEEILPIGFRADSPSSGFWQEEKQQQVWLILLVVAIIYSMCAVIFESLRKPVVIILMIPISFIGVFLTFGWSDFVFDQGGFAAFVLLCGIVVNAGIYLINEQNNWADVSHQHGIRLYLKAYNHKIIPIMLTIVSTVLGLVPFLYDGPEEVFWFAFAMAAISGTLFSIVALVVYLPIFLPMGRKTGNLS</sequence>
<feature type="transmembrane region" description="Helical" evidence="1">
    <location>
        <begin position="995"/>
        <end position="1014"/>
    </location>
</feature>
<feature type="transmembrane region" description="Helical" evidence="1">
    <location>
        <begin position="948"/>
        <end position="969"/>
    </location>
</feature>
<dbReference type="eggNOG" id="COG0841">
    <property type="taxonomic scope" value="Bacteria"/>
</dbReference>
<evidence type="ECO:0000313" key="3">
    <source>
        <dbReference type="Proteomes" id="UP000195772"/>
    </source>
</evidence>
<feature type="transmembrane region" description="Helical" evidence="1">
    <location>
        <begin position="1020"/>
        <end position="1048"/>
    </location>
</feature>
<feature type="transmembrane region" description="Helical" evidence="1">
    <location>
        <begin position="922"/>
        <end position="942"/>
    </location>
</feature>
<dbReference type="Gene3D" id="3.30.2090.10">
    <property type="entry name" value="Multidrug efflux transporter AcrB TolC docking domain, DN and DC subdomains"/>
    <property type="match status" value="2"/>
</dbReference>
<dbReference type="PANTHER" id="PTHR32063:SF0">
    <property type="entry name" value="SWARMING MOTILITY PROTEIN SWRC"/>
    <property type="match status" value="1"/>
</dbReference>
<protein>
    <recommendedName>
        <fullName evidence="4">Efflux RND transporter permease subunit</fullName>
    </recommendedName>
</protein>
<keyword evidence="1" id="KW-1133">Transmembrane helix</keyword>
<dbReference type="PANTHER" id="PTHR32063">
    <property type="match status" value="1"/>
</dbReference>
<name>A0A1Y3QYM8_9BACT</name>
<dbReference type="SUPFAM" id="SSF82714">
    <property type="entry name" value="Multidrug efflux transporter AcrB TolC docking domain, DN and DC subdomains"/>
    <property type="match status" value="1"/>
</dbReference>
<comment type="caution">
    <text evidence="2">The sequence shown here is derived from an EMBL/GenBank/DDBJ whole genome shotgun (WGS) entry which is preliminary data.</text>
</comment>
<feature type="transmembrane region" description="Helical" evidence="1">
    <location>
        <begin position="458"/>
        <end position="481"/>
    </location>
</feature>
<dbReference type="PRINTS" id="PR00702">
    <property type="entry name" value="ACRIFLAVINRP"/>
</dbReference>
<gene>
    <name evidence="2" type="ORF">B5G41_06670</name>
</gene>